<proteinExistence type="predicted"/>
<dbReference type="EMBL" id="JBHLTR010000031">
    <property type="protein sequence ID" value="MFC0560528.1"/>
    <property type="molecule type" value="Genomic_DNA"/>
</dbReference>
<dbReference type="RefSeq" id="WP_273844366.1">
    <property type="nucleotide sequence ID" value="NZ_JAQQWT010000008.1"/>
</dbReference>
<sequence>MQKWMRSIGLTCFLVAGSLLAACSSGDSGAVNENGDEIIEITLSAWGSSPAEQRIFAETIATFEEKHPHISVNVDIVADQYMDVLRTRLIGGNAADVFFLDAFEAPALMDTGVLEPLDHYITEDFDINDFEEPLLNAFKRNDTIYGLPKDTSTLALFYNEDRFEEAGLEGPPETWKELEEYAEILTEVTGQYGFGVVADLARLKFIAESKGGSVAENNQASFSDPKVVEALQPVIDMKQSGVVGVPSDVGADWGGEMFGQGRTAMMFEGNWTISFLEETFPNLNWKTAEIPTIDGEKGSMAYTVAYVMNKDSEKKEAAWELISWLTGPEGMELWTRGGFAFPTRASVSEELGLFDDEIRGPFAEAASYATVWADDTNLPIINNNFNNEFLSAFLGQRPLDEALEEAQRVANREIED</sequence>
<keyword evidence="1" id="KW-0732">Signal</keyword>
<feature type="chain" id="PRO_5045494785" evidence="1">
    <location>
        <begin position="22"/>
        <end position="416"/>
    </location>
</feature>
<dbReference type="SUPFAM" id="SSF53850">
    <property type="entry name" value="Periplasmic binding protein-like II"/>
    <property type="match status" value="1"/>
</dbReference>
<keyword evidence="3" id="KW-1185">Reference proteome</keyword>
<dbReference type="PANTHER" id="PTHR43649">
    <property type="entry name" value="ARABINOSE-BINDING PROTEIN-RELATED"/>
    <property type="match status" value="1"/>
</dbReference>
<reference evidence="2 3" key="1">
    <citation type="submission" date="2024-09" db="EMBL/GenBank/DDBJ databases">
        <authorList>
            <person name="Sun Q."/>
            <person name="Mori K."/>
        </authorList>
    </citation>
    <scope>NUCLEOTIDE SEQUENCE [LARGE SCALE GENOMIC DNA]</scope>
    <source>
        <strain evidence="2 3">NCAIM B.02301</strain>
    </source>
</reference>
<name>A0ABV6NK81_9BACI</name>
<protein>
    <submittedName>
        <fullName evidence="2">ABC transporter substrate-binding protein</fullName>
    </submittedName>
</protein>
<dbReference type="Proteomes" id="UP001589833">
    <property type="component" value="Unassembled WGS sequence"/>
</dbReference>
<comment type="caution">
    <text evidence="2">The sequence shown here is derived from an EMBL/GenBank/DDBJ whole genome shotgun (WGS) entry which is preliminary data.</text>
</comment>
<dbReference type="Gene3D" id="3.40.190.10">
    <property type="entry name" value="Periplasmic binding protein-like II"/>
    <property type="match status" value="2"/>
</dbReference>
<accession>A0ABV6NK81</accession>
<dbReference type="InterPro" id="IPR050490">
    <property type="entry name" value="Bact_solute-bd_prot1"/>
</dbReference>
<dbReference type="PANTHER" id="PTHR43649:SF12">
    <property type="entry name" value="DIACETYLCHITOBIOSE BINDING PROTEIN DASA"/>
    <property type="match status" value="1"/>
</dbReference>
<dbReference type="CDD" id="cd14748">
    <property type="entry name" value="PBP2_UgpB"/>
    <property type="match status" value="1"/>
</dbReference>
<dbReference type="PROSITE" id="PS51257">
    <property type="entry name" value="PROKAR_LIPOPROTEIN"/>
    <property type="match status" value="1"/>
</dbReference>
<feature type="signal peptide" evidence="1">
    <location>
        <begin position="1"/>
        <end position="21"/>
    </location>
</feature>
<evidence type="ECO:0000313" key="2">
    <source>
        <dbReference type="EMBL" id="MFC0560528.1"/>
    </source>
</evidence>
<evidence type="ECO:0000256" key="1">
    <source>
        <dbReference type="SAM" id="SignalP"/>
    </source>
</evidence>
<dbReference type="InterPro" id="IPR006059">
    <property type="entry name" value="SBP"/>
</dbReference>
<gene>
    <name evidence="2" type="ORF">ACFFH4_16175</name>
</gene>
<dbReference type="Pfam" id="PF01547">
    <property type="entry name" value="SBP_bac_1"/>
    <property type="match status" value="1"/>
</dbReference>
<organism evidence="2 3">
    <name type="scientific">Halalkalibacter alkalisediminis</name>
    <dbReference type="NCBI Taxonomy" id="935616"/>
    <lineage>
        <taxon>Bacteria</taxon>
        <taxon>Bacillati</taxon>
        <taxon>Bacillota</taxon>
        <taxon>Bacilli</taxon>
        <taxon>Bacillales</taxon>
        <taxon>Bacillaceae</taxon>
        <taxon>Halalkalibacter</taxon>
    </lineage>
</organism>
<evidence type="ECO:0000313" key="3">
    <source>
        <dbReference type="Proteomes" id="UP001589833"/>
    </source>
</evidence>